<evidence type="ECO:0000313" key="3">
    <source>
        <dbReference type="EMBL" id="TCK58433.1"/>
    </source>
</evidence>
<proteinExistence type="predicted"/>
<dbReference type="RefSeq" id="WP_132874602.1">
    <property type="nucleotide sequence ID" value="NZ_SMGG01000007.1"/>
</dbReference>
<name>A0A4R1K3Z9_9BACT</name>
<organism evidence="3 4">
    <name type="scientific">Seleniivibrio woodruffii</name>
    <dbReference type="NCBI Taxonomy" id="1078050"/>
    <lineage>
        <taxon>Bacteria</taxon>
        <taxon>Pseudomonadati</taxon>
        <taxon>Deferribacterota</taxon>
        <taxon>Deferribacteres</taxon>
        <taxon>Deferribacterales</taxon>
        <taxon>Geovibrionaceae</taxon>
        <taxon>Seleniivibrio</taxon>
    </lineage>
</organism>
<evidence type="ECO:0000256" key="2">
    <source>
        <dbReference type="SAM" id="SignalP"/>
    </source>
</evidence>
<sequence>MSKILKTGLTAVLMTTAVATAHAEANWVDDWFDAAVTTQPGVFESQQRTYATLGSFNGRLKTHTDSLLTISKPHINVGCGGIDIFMGGFSFLNPDYLVEKAEKMIRVAPYVAFDMALNELSTTVATIKDRAENIINALNSLQMDECKSAKALVVSAKQWASGNSDAALDTISSGLIQGADSLWKEAKQGFTDDPGGKVKSSINSSSMSSAGKSELLKEGSLLNSIGAKMGITTTRIAQMRALIGDIDISYSGEYRFTPIGNCAEATYDALIDKTPYKKGAGTSASCTQTGGNTIQEYVNTNIDGIAQKIMNDKTSPYTNTEKDYIGKAVIPVVYILNTASKYGETQLQEASEEIKPIAAKAYAFYMFIEMVRNVTDAAKKYEEYLATCTGDEFTTSHREAIKTLLERAKEVRSEAFEHYQASIGDMNHLYDVLDTYKQQQNEIDSIINDSKYAMGRVF</sequence>
<gene>
    <name evidence="3" type="ORF">C8D98_2635</name>
</gene>
<dbReference type="Pfam" id="PF06122">
    <property type="entry name" value="TraH"/>
    <property type="match status" value="1"/>
</dbReference>
<feature type="compositionally biased region" description="Low complexity" evidence="1">
    <location>
        <begin position="197"/>
        <end position="210"/>
    </location>
</feature>
<evidence type="ECO:0000313" key="4">
    <source>
        <dbReference type="Proteomes" id="UP000294614"/>
    </source>
</evidence>
<protein>
    <submittedName>
        <fullName evidence="3">Conjugative transfer pilus assembly protein TraH</fullName>
    </submittedName>
</protein>
<feature type="chain" id="PRO_5020817687" evidence="2">
    <location>
        <begin position="24"/>
        <end position="458"/>
    </location>
</feature>
<feature type="signal peptide" evidence="2">
    <location>
        <begin position="1"/>
        <end position="23"/>
    </location>
</feature>
<dbReference type="OrthoDB" id="9797479at2"/>
<reference evidence="3 4" key="1">
    <citation type="submission" date="2019-03" db="EMBL/GenBank/DDBJ databases">
        <title>Genomic Encyclopedia of Type Strains, Phase IV (KMG-IV): sequencing the most valuable type-strain genomes for metagenomic binning, comparative biology and taxonomic classification.</title>
        <authorList>
            <person name="Goeker M."/>
        </authorList>
    </citation>
    <scope>NUCLEOTIDE SEQUENCE [LARGE SCALE GENOMIC DNA]</scope>
    <source>
        <strain evidence="3 4">DSM 24984</strain>
    </source>
</reference>
<dbReference type="Proteomes" id="UP000294614">
    <property type="component" value="Unassembled WGS sequence"/>
</dbReference>
<keyword evidence="2" id="KW-0732">Signal</keyword>
<feature type="region of interest" description="Disordered" evidence="1">
    <location>
        <begin position="190"/>
        <end position="210"/>
    </location>
</feature>
<comment type="caution">
    <text evidence="3">The sequence shown here is derived from an EMBL/GenBank/DDBJ whole genome shotgun (WGS) entry which is preliminary data.</text>
</comment>
<evidence type="ECO:0000256" key="1">
    <source>
        <dbReference type="SAM" id="MobiDB-lite"/>
    </source>
</evidence>
<dbReference type="InterPro" id="IPR010927">
    <property type="entry name" value="T4SS_TraH"/>
</dbReference>
<accession>A0A4R1K3Z9</accession>
<keyword evidence="4" id="KW-1185">Reference proteome</keyword>
<dbReference type="AlphaFoldDB" id="A0A4R1K3Z9"/>
<dbReference type="EMBL" id="SMGG01000007">
    <property type="protein sequence ID" value="TCK58433.1"/>
    <property type="molecule type" value="Genomic_DNA"/>
</dbReference>